<evidence type="ECO:0000256" key="6">
    <source>
        <dbReference type="ARBA" id="ARBA00022833"/>
    </source>
</evidence>
<comment type="catalytic activity">
    <reaction evidence="1 7">
        <text>an S-(2-hydroxyacyl)glutathione + H2O = a 2-hydroxy carboxylate + glutathione + H(+)</text>
        <dbReference type="Rhea" id="RHEA:21864"/>
        <dbReference type="ChEBI" id="CHEBI:15377"/>
        <dbReference type="ChEBI" id="CHEBI:15378"/>
        <dbReference type="ChEBI" id="CHEBI:57925"/>
        <dbReference type="ChEBI" id="CHEBI:58896"/>
        <dbReference type="ChEBI" id="CHEBI:71261"/>
        <dbReference type="EC" id="3.1.2.6"/>
    </reaction>
</comment>
<dbReference type="PANTHER" id="PTHR43705:SF1">
    <property type="entry name" value="HYDROXYACYLGLUTATHIONE HYDROLASE GLOB"/>
    <property type="match status" value="1"/>
</dbReference>
<dbReference type="Proteomes" id="UP000501991">
    <property type="component" value="Chromosome"/>
</dbReference>
<dbReference type="UniPathway" id="UPA00619">
    <property type="reaction ID" value="UER00676"/>
</dbReference>
<protein>
    <recommendedName>
        <fullName evidence="7">Hydroxyacylglutathione hydrolase</fullName>
        <ecNumber evidence="7">3.1.2.6</ecNumber>
    </recommendedName>
    <alternativeName>
        <fullName evidence="7">Glyoxalase II</fullName>
        <shortName evidence="7">Glx II</shortName>
    </alternativeName>
</protein>
<feature type="domain" description="Metallo-beta-lactamase" evidence="8">
    <location>
        <begin position="11"/>
        <end position="163"/>
    </location>
</feature>
<evidence type="ECO:0000256" key="5">
    <source>
        <dbReference type="ARBA" id="ARBA00022801"/>
    </source>
</evidence>
<keyword evidence="5 7" id="KW-0378">Hydrolase</keyword>
<dbReference type="HAMAP" id="MF_01374">
    <property type="entry name" value="Glyoxalase_2"/>
    <property type="match status" value="1"/>
</dbReference>
<dbReference type="EC" id="3.1.2.6" evidence="7"/>
<dbReference type="Pfam" id="PF16123">
    <property type="entry name" value="HAGH_C"/>
    <property type="match status" value="1"/>
</dbReference>
<dbReference type="AlphaFoldDB" id="A0A6C1B747"/>
<keyword evidence="10" id="KW-1185">Reference proteome</keyword>
<evidence type="ECO:0000256" key="1">
    <source>
        <dbReference type="ARBA" id="ARBA00001623"/>
    </source>
</evidence>
<accession>A0A6C1B747</accession>
<feature type="binding site" evidence="7">
    <location>
        <position position="52"/>
    </location>
    <ligand>
        <name>Zn(2+)</name>
        <dbReference type="ChEBI" id="CHEBI:29105"/>
        <label>1</label>
    </ligand>
</feature>
<dbReference type="PIRSF" id="PIRSF005457">
    <property type="entry name" value="Glx"/>
    <property type="match status" value="1"/>
</dbReference>
<sequence length="251" mass="27272">MQIVPIPAFNDNYIWLMHDGRHALAVDPGDARPVQDFIAQHDLALVAILITHHHGDHVGGLPAFAGQCPVYGPAAEAIAGVTHPVREGDTVAIPELGVEFGVLDLPGHTLGHIAYVGPDLVFCGDTLFSAGCGRLFEGSPAQMRASLAKLAALPPHTRVYCTHEYTLANLAFAEAAEPDNPARDAWLAECRQRRERKQPTLPTTIERERAINPFLRVEHASVLEGLSGFVGHVPKDPTHAFAALREWKNNF</sequence>
<dbReference type="InterPro" id="IPR050110">
    <property type="entry name" value="Glyoxalase_II_hydrolase"/>
</dbReference>
<comment type="similarity">
    <text evidence="3 7">Belongs to the metallo-beta-lactamase superfamily. Glyoxalase II family.</text>
</comment>
<gene>
    <name evidence="7 9" type="primary">gloB</name>
    <name evidence="9" type="ORF">G3580_10650</name>
</gene>
<comment type="pathway">
    <text evidence="2 7">Secondary metabolite metabolism; methylglyoxal degradation; (R)-lactate from methylglyoxal: step 2/2.</text>
</comment>
<dbReference type="SMART" id="SM00849">
    <property type="entry name" value="Lactamase_B"/>
    <property type="match status" value="1"/>
</dbReference>
<dbReference type="NCBIfam" id="TIGR03413">
    <property type="entry name" value="GSH_gloB"/>
    <property type="match status" value="1"/>
</dbReference>
<evidence type="ECO:0000256" key="4">
    <source>
        <dbReference type="ARBA" id="ARBA00022723"/>
    </source>
</evidence>
<feature type="binding site" evidence="7">
    <location>
        <position position="125"/>
    </location>
    <ligand>
        <name>Zn(2+)</name>
        <dbReference type="ChEBI" id="CHEBI:29105"/>
        <label>1</label>
    </ligand>
</feature>
<dbReference type="InterPro" id="IPR001279">
    <property type="entry name" value="Metallo-B-lactamas"/>
</dbReference>
<comment type="function">
    <text evidence="7">Thiolesterase that catalyzes the hydrolysis of S-D-lactoyl-glutathione to form glutathione and D-lactic acid.</text>
</comment>
<dbReference type="PANTHER" id="PTHR43705">
    <property type="entry name" value="HYDROXYACYLGLUTATHIONE HYDROLASE"/>
    <property type="match status" value="1"/>
</dbReference>
<evidence type="ECO:0000256" key="7">
    <source>
        <dbReference type="HAMAP-Rule" id="MF_01374"/>
    </source>
</evidence>
<dbReference type="EMBL" id="CP048836">
    <property type="protein sequence ID" value="QID18064.1"/>
    <property type="molecule type" value="Genomic_DNA"/>
</dbReference>
<organism evidence="9 10">
    <name type="scientific">Nitrogeniibacter mangrovi</name>
    <dbReference type="NCBI Taxonomy" id="2016596"/>
    <lineage>
        <taxon>Bacteria</taxon>
        <taxon>Pseudomonadati</taxon>
        <taxon>Pseudomonadota</taxon>
        <taxon>Betaproteobacteria</taxon>
        <taxon>Rhodocyclales</taxon>
        <taxon>Zoogloeaceae</taxon>
        <taxon>Nitrogeniibacter</taxon>
    </lineage>
</organism>
<feature type="binding site" evidence="7">
    <location>
        <position position="163"/>
    </location>
    <ligand>
        <name>Zn(2+)</name>
        <dbReference type="ChEBI" id="CHEBI:29105"/>
        <label>2</label>
    </ligand>
</feature>
<feature type="binding site" evidence="7">
    <location>
        <position position="56"/>
    </location>
    <ligand>
        <name>Zn(2+)</name>
        <dbReference type="ChEBI" id="CHEBI:29105"/>
        <label>2</label>
    </ligand>
</feature>
<dbReference type="CDD" id="cd07723">
    <property type="entry name" value="hydroxyacylglutathione_hydrolase_MBL-fold"/>
    <property type="match status" value="1"/>
</dbReference>
<feature type="binding site" evidence="7">
    <location>
        <position position="54"/>
    </location>
    <ligand>
        <name>Zn(2+)</name>
        <dbReference type="ChEBI" id="CHEBI:29105"/>
        <label>1</label>
    </ligand>
</feature>
<dbReference type="SUPFAM" id="SSF56281">
    <property type="entry name" value="Metallo-hydrolase/oxidoreductase"/>
    <property type="match status" value="1"/>
</dbReference>
<comment type="subunit">
    <text evidence="7">Monomer.</text>
</comment>
<evidence type="ECO:0000256" key="3">
    <source>
        <dbReference type="ARBA" id="ARBA00006759"/>
    </source>
</evidence>
<reference evidence="9 10" key="1">
    <citation type="submission" date="2020-02" db="EMBL/GenBank/DDBJ databases">
        <title>Nitrogenibacter mangrovi gen. nov., sp. nov. isolated from mangrove sediment, a denitrifying betaproteobacterium.</title>
        <authorList>
            <person name="Liao H."/>
            <person name="Tian Y."/>
        </authorList>
    </citation>
    <scope>NUCLEOTIDE SEQUENCE [LARGE SCALE GENOMIC DNA]</scope>
    <source>
        <strain evidence="9 10">M9-3-2</strain>
    </source>
</reference>
<feature type="binding site" evidence="7">
    <location>
        <position position="57"/>
    </location>
    <ligand>
        <name>Zn(2+)</name>
        <dbReference type="ChEBI" id="CHEBI:29105"/>
        <label>2</label>
    </ligand>
</feature>
<evidence type="ECO:0000313" key="10">
    <source>
        <dbReference type="Proteomes" id="UP000501991"/>
    </source>
</evidence>
<proteinExistence type="inferred from homology"/>
<dbReference type="InterPro" id="IPR017782">
    <property type="entry name" value="Hydroxyacylglutathione_Hdrlase"/>
</dbReference>
<dbReference type="KEGG" id="azq:G3580_10650"/>
<comment type="cofactor">
    <cofactor evidence="7">
        <name>Zn(2+)</name>
        <dbReference type="ChEBI" id="CHEBI:29105"/>
    </cofactor>
    <text evidence="7">Binds 2 Zn(2+) ions per subunit.</text>
</comment>
<dbReference type="RefSeq" id="WP_173765358.1">
    <property type="nucleotide sequence ID" value="NZ_CP048836.1"/>
</dbReference>
<dbReference type="InterPro" id="IPR035680">
    <property type="entry name" value="Clx_II_MBL"/>
</dbReference>
<feature type="binding site" evidence="7">
    <location>
        <position position="125"/>
    </location>
    <ligand>
        <name>Zn(2+)</name>
        <dbReference type="ChEBI" id="CHEBI:29105"/>
        <label>2</label>
    </ligand>
</feature>
<keyword evidence="6 7" id="KW-0862">Zinc</keyword>
<evidence type="ECO:0000259" key="8">
    <source>
        <dbReference type="SMART" id="SM00849"/>
    </source>
</evidence>
<evidence type="ECO:0000313" key="9">
    <source>
        <dbReference type="EMBL" id="QID18064.1"/>
    </source>
</evidence>
<dbReference type="GO" id="GO:0046872">
    <property type="term" value="F:metal ion binding"/>
    <property type="evidence" value="ECO:0007669"/>
    <property type="project" value="UniProtKB-KW"/>
</dbReference>
<dbReference type="Pfam" id="PF00753">
    <property type="entry name" value="Lactamase_B"/>
    <property type="match status" value="1"/>
</dbReference>
<dbReference type="InterPro" id="IPR036866">
    <property type="entry name" value="RibonucZ/Hydroxyglut_hydro"/>
</dbReference>
<dbReference type="Gene3D" id="3.60.15.10">
    <property type="entry name" value="Ribonuclease Z/Hydroxyacylglutathione hydrolase-like"/>
    <property type="match status" value="1"/>
</dbReference>
<evidence type="ECO:0000256" key="2">
    <source>
        <dbReference type="ARBA" id="ARBA00004963"/>
    </source>
</evidence>
<keyword evidence="4 7" id="KW-0479">Metal-binding</keyword>
<dbReference type="InterPro" id="IPR032282">
    <property type="entry name" value="HAGH_C"/>
</dbReference>
<name>A0A6C1B747_9RHOO</name>
<dbReference type="GO" id="GO:0004416">
    <property type="term" value="F:hydroxyacylglutathione hydrolase activity"/>
    <property type="evidence" value="ECO:0007669"/>
    <property type="project" value="UniProtKB-UniRule"/>
</dbReference>
<feature type="binding site" evidence="7">
    <location>
        <position position="108"/>
    </location>
    <ligand>
        <name>Zn(2+)</name>
        <dbReference type="ChEBI" id="CHEBI:29105"/>
        <label>1</label>
    </ligand>
</feature>
<dbReference type="GO" id="GO:0019243">
    <property type="term" value="P:methylglyoxal catabolic process to D-lactate via S-lactoyl-glutathione"/>
    <property type="evidence" value="ECO:0007669"/>
    <property type="project" value="UniProtKB-UniRule"/>
</dbReference>